<dbReference type="EMBL" id="JAENHL010000007">
    <property type="protein sequence ID" value="MBK1868521.1"/>
    <property type="molecule type" value="Genomic_DNA"/>
</dbReference>
<reference evidence="1" key="1">
    <citation type="submission" date="2021-01" db="EMBL/GenBank/DDBJ databases">
        <authorList>
            <person name="Sun Q."/>
        </authorList>
    </citation>
    <scope>NUCLEOTIDE SEQUENCE</scope>
    <source>
        <strain evidence="1">YIM B02566</strain>
    </source>
</reference>
<accession>A0ACC5R7P3</accession>
<evidence type="ECO:0000313" key="1">
    <source>
        <dbReference type="EMBL" id="MBK1868521.1"/>
    </source>
</evidence>
<name>A0ACC5R7P3_9HYPH</name>
<keyword evidence="2" id="KW-1185">Reference proteome</keyword>
<proteinExistence type="predicted"/>
<comment type="caution">
    <text evidence="1">The sequence shown here is derived from an EMBL/GenBank/DDBJ whole genome shotgun (WGS) entry which is preliminary data.</text>
</comment>
<organism evidence="1 2">
    <name type="scientific">Taklimakanibacter albus</name>
    <dbReference type="NCBI Taxonomy" id="2800327"/>
    <lineage>
        <taxon>Bacteria</taxon>
        <taxon>Pseudomonadati</taxon>
        <taxon>Pseudomonadota</taxon>
        <taxon>Alphaproteobacteria</taxon>
        <taxon>Hyphomicrobiales</taxon>
        <taxon>Aestuariivirgaceae</taxon>
        <taxon>Taklimakanibacter</taxon>
    </lineage>
</organism>
<dbReference type="Proteomes" id="UP000616151">
    <property type="component" value="Unassembled WGS sequence"/>
</dbReference>
<protein>
    <submittedName>
        <fullName evidence="1">Transporter substrate-binding domain-containing protein</fullName>
    </submittedName>
</protein>
<evidence type="ECO:0000313" key="2">
    <source>
        <dbReference type="Proteomes" id="UP000616151"/>
    </source>
</evidence>
<gene>
    <name evidence="1" type="ORF">JHL16_19355</name>
</gene>
<sequence length="296" mass="32613">MKLRNYGMGLLMLGTLVAGLSGASAEEMRKVRLGSDGVYPPWNYKDAGGAQTGYEVELANDLCQRVKVTCEWTFQAFDGLIPALNEDRFDVLMASLGITASREKAIDFSIQYYAGPHLFVASTDADFAKTQAKGNGVKLRMEKLEGDNQATYDGLKAALKGKTVGVERGVKYVDFLKQWFPDVTVRQYDKSEAIYLDLQADRIDAAFEGYSSVHAFLQRQKAAGGTGEQFQPFGPEFWAEALGRGVAMGFAKGKNEDLRKAFNTAIYEATEDGTISKLSLKWMEYDGAVHQATKPE</sequence>